<dbReference type="HOGENOM" id="CLU_2666174_0_0_10"/>
<accession>I0AFI0</accession>
<organism evidence="1 2">
    <name type="scientific">Ignavibacterium album (strain DSM 19864 / JCM 16511 / NBRC 101810 / Mat9-16)</name>
    <dbReference type="NCBI Taxonomy" id="945713"/>
    <lineage>
        <taxon>Bacteria</taxon>
        <taxon>Pseudomonadati</taxon>
        <taxon>Ignavibacteriota</taxon>
        <taxon>Ignavibacteria</taxon>
        <taxon>Ignavibacteriales</taxon>
        <taxon>Ignavibacteriaceae</taxon>
        <taxon>Ignavibacterium</taxon>
    </lineage>
</organism>
<dbReference type="KEGG" id="ial:IALB_0023"/>
<dbReference type="eggNOG" id="ENOG5033KDD">
    <property type="taxonomic scope" value="Bacteria"/>
</dbReference>
<sequence length="75" mass="8770">MFNNKNYLQRFLIMEGIEKIICNWCNQPTTIIWVHGHGQCLVCGYNVDECCRGENLQTNYSSYSEESKENSNDKN</sequence>
<dbReference type="STRING" id="945713.IALB_0023"/>
<evidence type="ECO:0000313" key="1">
    <source>
        <dbReference type="EMBL" id="AFH47737.1"/>
    </source>
</evidence>
<proteinExistence type="predicted"/>
<dbReference type="AlphaFoldDB" id="I0AFI0"/>
<gene>
    <name evidence="1" type="ordered locus">IALB_0023</name>
</gene>
<protein>
    <submittedName>
        <fullName evidence="1">Uncharacterized protein</fullName>
    </submittedName>
</protein>
<keyword evidence="2" id="KW-1185">Reference proteome</keyword>
<reference evidence="1 2" key="1">
    <citation type="journal article" date="2012" name="Front. Microbiol.">
        <title>Complete genome of Ignavibacterium album, a metabolically versatile, flagellated, facultative anaerobe from the phylum Chlorobi.</title>
        <authorList>
            <person name="Liu Z."/>
            <person name="Frigaard N.-U."/>
            <person name="Vogl K."/>
            <person name="Iino T."/>
            <person name="Ohkuma M."/>
            <person name="Overmann J."/>
            <person name="Bryant D.A."/>
        </authorList>
    </citation>
    <scope>NUCLEOTIDE SEQUENCE [LARGE SCALE GENOMIC DNA]</scope>
    <source>
        <strain evidence="2">DSM 19864 / JCM 16511 / NBRC 101810 / Mat9-16</strain>
    </source>
</reference>
<name>I0AFI0_IGNAJ</name>
<evidence type="ECO:0000313" key="2">
    <source>
        <dbReference type="Proteomes" id="UP000007394"/>
    </source>
</evidence>
<dbReference type="EMBL" id="CP003418">
    <property type="protein sequence ID" value="AFH47737.1"/>
    <property type="molecule type" value="Genomic_DNA"/>
</dbReference>
<dbReference type="Proteomes" id="UP000007394">
    <property type="component" value="Chromosome"/>
</dbReference>